<sequence>MGGAQMGAMLPWERSLGVLHGCSDLRRSRGLFQALKHGGAEEGKGEIAGAPWRSFCAASIEGEVELVGRGAVQERGAGNSDWSWMSSSLPWGRCLGAMAAGRAEASGPGRLLLAAFAKEGVMGSFCRGVWLGASREEDEQVLAAAARGRRSRGAAFGTRAKGRKAGKSGRHGWRKLPARCCREQGGRNVMAERREGGG</sequence>
<dbReference type="InParanoid" id="A0A804QTI0"/>
<dbReference type="AlphaFoldDB" id="A0A804QTI0"/>
<dbReference type="EnsemblPlants" id="Zm00001eb353300_T001">
    <property type="protein sequence ID" value="Zm00001eb353300_P001"/>
    <property type="gene ID" value="Zm00001eb353300"/>
</dbReference>
<protein>
    <submittedName>
        <fullName evidence="2">Uncharacterized protein</fullName>
    </submittedName>
</protein>
<evidence type="ECO:0000256" key="1">
    <source>
        <dbReference type="SAM" id="MobiDB-lite"/>
    </source>
</evidence>
<organism evidence="2 3">
    <name type="scientific">Zea mays</name>
    <name type="common">Maize</name>
    <dbReference type="NCBI Taxonomy" id="4577"/>
    <lineage>
        <taxon>Eukaryota</taxon>
        <taxon>Viridiplantae</taxon>
        <taxon>Streptophyta</taxon>
        <taxon>Embryophyta</taxon>
        <taxon>Tracheophyta</taxon>
        <taxon>Spermatophyta</taxon>
        <taxon>Magnoliopsida</taxon>
        <taxon>Liliopsida</taxon>
        <taxon>Poales</taxon>
        <taxon>Poaceae</taxon>
        <taxon>PACMAD clade</taxon>
        <taxon>Panicoideae</taxon>
        <taxon>Andropogonodae</taxon>
        <taxon>Andropogoneae</taxon>
        <taxon>Tripsacinae</taxon>
        <taxon>Zea</taxon>
    </lineage>
</organism>
<reference evidence="2" key="3">
    <citation type="submission" date="2021-05" db="UniProtKB">
        <authorList>
            <consortium name="EnsemblPlants"/>
        </authorList>
    </citation>
    <scope>IDENTIFICATION</scope>
    <source>
        <strain evidence="2">cv. B73</strain>
    </source>
</reference>
<proteinExistence type="predicted"/>
<keyword evidence="3" id="KW-1185">Reference proteome</keyword>
<dbReference type="Proteomes" id="UP000007305">
    <property type="component" value="Chromosome 8"/>
</dbReference>
<feature type="region of interest" description="Disordered" evidence="1">
    <location>
        <begin position="153"/>
        <end position="172"/>
    </location>
</feature>
<evidence type="ECO:0000313" key="3">
    <source>
        <dbReference type="Proteomes" id="UP000007305"/>
    </source>
</evidence>
<feature type="compositionally biased region" description="Basic residues" evidence="1">
    <location>
        <begin position="160"/>
        <end position="172"/>
    </location>
</feature>
<dbReference type="Gramene" id="Zm00001eb353300_T001">
    <property type="protein sequence ID" value="Zm00001eb353300_P001"/>
    <property type="gene ID" value="Zm00001eb353300"/>
</dbReference>
<reference evidence="3" key="1">
    <citation type="journal article" date="2009" name="Science">
        <title>The B73 maize genome: complexity, diversity, and dynamics.</title>
        <authorList>
            <person name="Schnable P.S."/>
            <person name="Ware D."/>
            <person name="Fulton R.S."/>
            <person name="Stein J.C."/>
            <person name="Wei F."/>
            <person name="Pasternak S."/>
            <person name="Liang C."/>
            <person name="Zhang J."/>
            <person name="Fulton L."/>
            <person name="Graves T.A."/>
            <person name="Minx P."/>
            <person name="Reily A.D."/>
            <person name="Courtney L."/>
            <person name="Kruchowski S.S."/>
            <person name="Tomlinson C."/>
            <person name="Strong C."/>
            <person name="Delehaunty K."/>
            <person name="Fronick C."/>
            <person name="Courtney B."/>
            <person name="Rock S.M."/>
            <person name="Belter E."/>
            <person name="Du F."/>
            <person name="Kim K."/>
            <person name="Abbott R.M."/>
            <person name="Cotton M."/>
            <person name="Levy A."/>
            <person name="Marchetto P."/>
            <person name="Ochoa K."/>
            <person name="Jackson S.M."/>
            <person name="Gillam B."/>
            <person name="Chen W."/>
            <person name="Yan L."/>
            <person name="Higginbotham J."/>
            <person name="Cardenas M."/>
            <person name="Waligorski J."/>
            <person name="Applebaum E."/>
            <person name="Phelps L."/>
            <person name="Falcone J."/>
            <person name="Kanchi K."/>
            <person name="Thane T."/>
            <person name="Scimone A."/>
            <person name="Thane N."/>
            <person name="Henke J."/>
            <person name="Wang T."/>
            <person name="Ruppert J."/>
            <person name="Shah N."/>
            <person name="Rotter K."/>
            <person name="Hodges J."/>
            <person name="Ingenthron E."/>
            <person name="Cordes M."/>
            <person name="Kohlberg S."/>
            <person name="Sgro J."/>
            <person name="Delgado B."/>
            <person name="Mead K."/>
            <person name="Chinwalla A."/>
            <person name="Leonard S."/>
            <person name="Crouse K."/>
            <person name="Collura K."/>
            <person name="Kudrna D."/>
            <person name="Currie J."/>
            <person name="He R."/>
            <person name="Angelova A."/>
            <person name="Rajasekar S."/>
            <person name="Mueller T."/>
            <person name="Lomeli R."/>
            <person name="Scara G."/>
            <person name="Ko A."/>
            <person name="Delaney K."/>
            <person name="Wissotski M."/>
            <person name="Lopez G."/>
            <person name="Campos D."/>
            <person name="Braidotti M."/>
            <person name="Ashley E."/>
            <person name="Golser W."/>
            <person name="Kim H."/>
            <person name="Lee S."/>
            <person name="Lin J."/>
            <person name="Dujmic Z."/>
            <person name="Kim W."/>
            <person name="Talag J."/>
            <person name="Zuccolo A."/>
            <person name="Fan C."/>
            <person name="Sebastian A."/>
            <person name="Kramer M."/>
            <person name="Spiegel L."/>
            <person name="Nascimento L."/>
            <person name="Zutavern T."/>
            <person name="Miller B."/>
            <person name="Ambroise C."/>
            <person name="Muller S."/>
            <person name="Spooner W."/>
            <person name="Narechania A."/>
            <person name="Ren L."/>
            <person name="Wei S."/>
            <person name="Kumari S."/>
            <person name="Faga B."/>
            <person name="Levy M.J."/>
            <person name="McMahan L."/>
            <person name="Van Buren P."/>
            <person name="Vaughn M.W."/>
            <person name="Ying K."/>
            <person name="Yeh C.-T."/>
            <person name="Emrich S.J."/>
            <person name="Jia Y."/>
            <person name="Kalyanaraman A."/>
            <person name="Hsia A.-P."/>
            <person name="Barbazuk W.B."/>
            <person name="Baucom R.S."/>
            <person name="Brutnell T.P."/>
            <person name="Carpita N.C."/>
            <person name="Chaparro C."/>
            <person name="Chia J.-M."/>
            <person name="Deragon J.-M."/>
            <person name="Estill J.C."/>
            <person name="Fu Y."/>
            <person name="Jeddeloh J.A."/>
            <person name="Han Y."/>
            <person name="Lee H."/>
            <person name="Li P."/>
            <person name="Lisch D.R."/>
            <person name="Liu S."/>
            <person name="Liu Z."/>
            <person name="Nagel D.H."/>
            <person name="McCann M.C."/>
            <person name="SanMiguel P."/>
            <person name="Myers A.M."/>
            <person name="Nettleton D."/>
            <person name="Nguyen J."/>
            <person name="Penning B.W."/>
            <person name="Ponnala L."/>
            <person name="Schneider K.L."/>
            <person name="Schwartz D.C."/>
            <person name="Sharma A."/>
            <person name="Soderlund C."/>
            <person name="Springer N.M."/>
            <person name="Sun Q."/>
            <person name="Wang H."/>
            <person name="Waterman M."/>
            <person name="Westerman R."/>
            <person name="Wolfgruber T.K."/>
            <person name="Yang L."/>
            <person name="Yu Y."/>
            <person name="Zhang L."/>
            <person name="Zhou S."/>
            <person name="Zhu Q."/>
            <person name="Bennetzen J.L."/>
            <person name="Dawe R.K."/>
            <person name="Jiang J."/>
            <person name="Jiang N."/>
            <person name="Presting G.G."/>
            <person name="Wessler S.R."/>
            <person name="Aluru S."/>
            <person name="Martienssen R.A."/>
            <person name="Clifton S.W."/>
            <person name="McCombie W.R."/>
            <person name="Wing R.A."/>
            <person name="Wilson R.K."/>
        </authorList>
    </citation>
    <scope>NUCLEOTIDE SEQUENCE [LARGE SCALE GENOMIC DNA]</scope>
    <source>
        <strain evidence="3">cv. B73</strain>
    </source>
</reference>
<name>A0A804QTI0_MAIZE</name>
<evidence type="ECO:0000313" key="2">
    <source>
        <dbReference type="EnsemblPlants" id="Zm00001eb353300_P001"/>
    </source>
</evidence>
<reference evidence="2" key="2">
    <citation type="submission" date="2019-07" db="EMBL/GenBank/DDBJ databases">
        <authorList>
            <person name="Seetharam A."/>
            <person name="Woodhouse M."/>
            <person name="Cannon E."/>
        </authorList>
    </citation>
    <scope>NUCLEOTIDE SEQUENCE [LARGE SCALE GENOMIC DNA]</scope>
    <source>
        <strain evidence="2">cv. B73</strain>
    </source>
</reference>
<accession>A0A804QTI0</accession>